<dbReference type="Gene3D" id="1.10.443.10">
    <property type="entry name" value="Intergrase catalytic core"/>
    <property type="match status" value="1"/>
</dbReference>
<reference evidence="3 4" key="1">
    <citation type="submission" date="2019-10" db="EMBL/GenBank/DDBJ databases">
        <title>Description of Paenibacillus pedi sp. nov.</title>
        <authorList>
            <person name="Carlier A."/>
            <person name="Qi S."/>
        </authorList>
    </citation>
    <scope>NUCLEOTIDE SEQUENCE [LARGE SCALE GENOMIC DNA]</scope>
    <source>
        <strain evidence="3 4">LMG 31457</strain>
    </source>
</reference>
<evidence type="ECO:0000256" key="1">
    <source>
        <dbReference type="ARBA" id="ARBA00023172"/>
    </source>
</evidence>
<dbReference type="EMBL" id="WHNZ01000013">
    <property type="protein sequence ID" value="NOU99505.1"/>
    <property type="molecule type" value="Genomic_DNA"/>
</dbReference>
<accession>A0ABX1ZHF0</accession>
<sequence>MMKVSNIFSNRGIKLFDRPLSKEECRLLLKAAIKLDPFFRQYYIMTYLLLSTGLRNKELRELTISQIDFDRNLFTLTGEK</sequence>
<organism evidence="3 4">
    <name type="scientific">Paenibacillus planticolens</name>
    <dbReference type="NCBI Taxonomy" id="2654976"/>
    <lineage>
        <taxon>Bacteria</taxon>
        <taxon>Bacillati</taxon>
        <taxon>Bacillota</taxon>
        <taxon>Bacilli</taxon>
        <taxon>Bacillales</taxon>
        <taxon>Paenibacillaceae</taxon>
        <taxon>Paenibacillus</taxon>
    </lineage>
</organism>
<dbReference type="PROSITE" id="PS51898">
    <property type="entry name" value="TYR_RECOMBINASE"/>
    <property type="match status" value="1"/>
</dbReference>
<evidence type="ECO:0000313" key="3">
    <source>
        <dbReference type="EMBL" id="NOU99505.1"/>
    </source>
</evidence>
<comment type="caution">
    <text evidence="3">The sequence shown here is derived from an EMBL/GenBank/DDBJ whole genome shotgun (WGS) entry which is preliminary data.</text>
</comment>
<gene>
    <name evidence="3" type="ORF">GC097_05630</name>
</gene>
<protein>
    <submittedName>
        <fullName evidence="3">Tyrosine-type recombinase/integrase</fullName>
    </submittedName>
</protein>
<evidence type="ECO:0000313" key="4">
    <source>
        <dbReference type="Proteomes" id="UP000618579"/>
    </source>
</evidence>
<name>A0ABX1ZHF0_9BACL</name>
<feature type="domain" description="Tyr recombinase" evidence="2">
    <location>
        <begin position="15"/>
        <end position="80"/>
    </location>
</feature>
<dbReference type="InterPro" id="IPR002104">
    <property type="entry name" value="Integrase_catalytic"/>
</dbReference>
<dbReference type="Pfam" id="PF00589">
    <property type="entry name" value="Phage_integrase"/>
    <property type="match status" value="1"/>
</dbReference>
<keyword evidence="1" id="KW-0233">DNA recombination</keyword>
<dbReference type="RefSeq" id="WP_376768363.1">
    <property type="nucleotide sequence ID" value="NZ_WHNZ01000013.1"/>
</dbReference>
<evidence type="ECO:0000259" key="2">
    <source>
        <dbReference type="PROSITE" id="PS51898"/>
    </source>
</evidence>
<proteinExistence type="predicted"/>
<dbReference type="InterPro" id="IPR013762">
    <property type="entry name" value="Integrase-like_cat_sf"/>
</dbReference>
<dbReference type="InterPro" id="IPR011010">
    <property type="entry name" value="DNA_brk_join_enz"/>
</dbReference>
<dbReference type="Proteomes" id="UP000618579">
    <property type="component" value="Unassembled WGS sequence"/>
</dbReference>
<dbReference type="SUPFAM" id="SSF56349">
    <property type="entry name" value="DNA breaking-rejoining enzymes"/>
    <property type="match status" value="1"/>
</dbReference>
<keyword evidence="4" id="KW-1185">Reference proteome</keyword>